<dbReference type="GO" id="GO:0052717">
    <property type="term" value="F:tRNA-specific adenosine-34 deaminase activity"/>
    <property type="evidence" value="ECO:0007669"/>
    <property type="project" value="UniProtKB-UniRule"/>
</dbReference>
<dbReference type="GO" id="GO:0002100">
    <property type="term" value="P:tRNA wobble adenosine to inosine editing"/>
    <property type="evidence" value="ECO:0007669"/>
    <property type="project" value="UniProtKB-UniRule"/>
</dbReference>
<feature type="binding site" evidence="8">
    <location>
        <position position="171"/>
    </location>
    <ligand>
        <name>Zn(2+)</name>
        <dbReference type="ChEBI" id="CHEBI:29105"/>
        <note>catalytic</note>
    </ligand>
</feature>
<evidence type="ECO:0000256" key="4">
    <source>
        <dbReference type="ARBA" id="ARBA00022723"/>
    </source>
</evidence>
<sequence>MASDRSAGDGGPAGAGTGGWVGAARSAAGWTGGAEPADATDPALEGLRPGQPTPGAVGRAGPGADEGLVDPTGAGRRQRYELWMRRALEVAVTGPDLPADGPAGADDIPVGAVLYGPDGAELAIGRNERELTQDPTAHAEVLALRRAAERLGRWRLDGCTLVVTLEPCTMCAGALVLARVSTVVFAAWEPKTGAVGSLWDVVRDRRLNHRPEAYGGVLEAESAVLLRAFFKDKAPS</sequence>
<evidence type="ECO:0000256" key="5">
    <source>
        <dbReference type="ARBA" id="ARBA00022801"/>
    </source>
</evidence>
<evidence type="ECO:0000256" key="8">
    <source>
        <dbReference type="HAMAP-Rule" id="MF_00972"/>
    </source>
</evidence>
<accession>A0A562I7S5</accession>
<comment type="cofactor">
    <cofactor evidence="8">
        <name>Zn(2+)</name>
        <dbReference type="ChEBI" id="CHEBI:29105"/>
    </cofactor>
    <text evidence="8">Binds 1 zinc ion per subunit.</text>
</comment>
<evidence type="ECO:0000256" key="1">
    <source>
        <dbReference type="ARBA" id="ARBA00010669"/>
    </source>
</evidence>
<dbReference type="PANTHER" id="PTHR11079:SF202">
    <property type="entry name" value="TRNA-SPECIFIC ADENOSINE DEAMINASE"/>
    <property type="match status" value="1"/>
</dbReference>
<feature type="domain" description="CMP/dCMP-type deaminase" evidence="10">
    <location>
        <begin position="78"/>
        <end position="198"/>
    </location>
</feature>
<dbReference type="EC" id="3.5.4.33" evidence="8"/>
<dbReference type="InterPro" id="IPR016193">
    <property type="entry name" value="Cytidine_deaminase-like"/>
</dbReference>
<dbReference type="Proteomes" id="UP000319825">
    <property type="component" value="Unassembled WGS sequence"/>
</dbReference>
<dbReference type="InterPro" id="IPR028883">
    <property type="entry name" value="tRNA_aden_deaminase"/>
</dbReference>
<evidence type="ECO:0000256" key="9">
    <source>
        <dbReference type="SAM" id="MobiDB-lite"/>
    </source>
</evidence>
<dbReference type="CDD" id="cd01285">
    <property type="entry name" value="nucleoside_deaminase"/>
    <property type="match status" value="1"/>
</dbReference>
<dbReference type="PROSITE" id="PS51747">
    <property type="entry name" value="CYT_DCMP_DEAMINASES_2"/>
    <property type="match status" value="1"/>
</dbReference>
<dbReference type="SUPFAM" id="SSF53927">
    <property type="entry name" value="Cytidine deaminase-like"/>
    <property type="match status" value="1"/>
</dbReference>
<proteinExistence type="inferred from homology"/>
<comment type="function">
    <text evidence="8">Catalyzes the deamination of adenosine to inosine at the wobble position 34 of tRNA(Arg2).</text>
</comment>
<dbReference type="PANTHER" id="PTHR11079">
    <property type="entry name" value="CYTOSINE DEAMINASE FAMILY MEMBER"/>
    <property type="match status" value="1"/>
</dbReference>
<evidence type="ECO:0000259" key="10">
    <source>
        <dbReference type="PROSITE" id="PS51747"/>
    </source>
</evidence>
<comment type="subunit">
    <text evidence="2 8">Homodimer.</text>
</comment>
<keyword evidence="12" id="KW-1185">Reference proteome</keyword>
<evidence type="ECO:0000256" key="6">
    <source>
        <dbReference type="ARBA" id="ARBA00022833"/>
    </source>
</evidence>
<feature type="binding site" evidence="8">
    <location>
        <position position="138"/>
    </location>
    <ligand>
        <name>Zn(2+)</name>
        <dbReference type="ChEBI" id="CHEBI:29105"/>
        <note>catalytic</note>
    </ligand>
</feature>
<feature type="active site" description="Proton donor" evidence="8">
    <location>
        <position position="140"/>
    </location>
</feature>
<name>A0A562I7S5_MICOL</name>
<dbReference type="PROSITE" id="PS00903">
    <property type="entry name" value="CYT_DCMP_DEAMINASES_1"/>
    <property type="match status" value="1"/>
</dbReference>
<feature type="binding site" evidence="8">
    <location>
        <position position="168"/>
    </location>
    <ligand>
        <name>Zn(2+)</name>
        <dbReference type="ChEBI" id="CHEBI:29105"/>
        <note>catalytic</note>
    </ligand>
</feature>
<dbReference type="EMBL" id="VLKE01000001">
    <property type="protein sequence ID" value="TWH67070.1"/>
    <property type="molecule type" value="Genomic_DNA"/>
</dbReference>
<dbReference type="HAMAP" id="MF_00972">
    <property type="entry name" value="tRNA_aden_deaminase"/>
    <property type="match status" value="1"/>
</dbReference>
<reference evidence="11 12" key="1">
    <citation type="submission" date="2019-07" db="EMBL/GenBank/DDBJ databases">
        <title>R&amp;d 2014.</title>
        <authorList>
            <person name="Klenk H.-P."/>
        </authorList>
    </citation>
    <scope>NUCLEOTIDE SEQUENCE [LARGE SCALE GENOMIC DNA]</scope>
    <source>
        <strain evidence="11 12">DSM 43868</strain>
    </source>
</reference>
<dbReference type="AlphaFoldDB" id="A0A562I7S5"/>
<feature type="region of interest" description="Disordered" evidence="9">
    <location>
        <begin position="1"/>
        <end position="73"/>
    </location>
</feature>
<dbReference type="OrthoDB" id="9802676at2"/>
<keyword evidence="5 8" id="KW-0378">Hydrolase</keyword>
<dbReference type="Pfam" id="PF00383">
    <property type="entry name" value="dCMP_cyt_deam_1"/>
    <property type="match status" value="1"/>
</dbReference>
<comment type="caution">
    <text evidence="11">The sequence shown here is derived from an EMBL/GenBank/DDBJ whole genome shotgun (WGS) entry which is preliminary data.</text>
</comment>
<evidence type="ECO:0000256" key="7">
    <source>
        <dbReference type="ARBA" id="ARBA00048045"/>
    </source>
</evidence>
<dbReference type="InterPro" id="IPR002125">
    <property type="entry name" value="CMP_dCMP_dom"/>
</dbReference>
<keyword evidence="6 8" id="KW-0862">Zinc</keyword>
<evidence type="ECO:0000313" key="12">
    <source>
        <dbReference type="Proteomes" id="UP000319825"/>
    </source>
</evidence>
<keyword evidence="4 8" id="KW-0479">Metal-binding</keyword>
<evidence type="ECO:0000313" key="11">
    <source>
        <dbReference type="EMBL" id="TWH67070.1"/>
    </source>
</evidence>
<dbReference type="Gene3D" id="3.40.140.10">
    <property type="entry name" value="Cytidine Deaminase, domain 2"/>
    <property type="match status" value="1"/>
</dbReference>
<evidence type="ECO:0000256" key="2">
    <source>
        <dbReference type="ARBA" id="ARBA00011738"/>
    </source>
</evidence>
<comment type="similarity">
    <text evidence="1">Belongs to the cytidine and deoxycytidylate deaminase family. ADAT2 subfamily.</text>
</comment>
<protein>
    <recommendedName>
        <fullName evidence="8">tRNA-specific adenosine deaminase</fullName>
        <ecNumber evidence="8">3.5.4.33</ecNumber>
    </recommendedName>
</protein>
<comment type="catalytic activity">
    <reaction evidence="7 8">
        <text>adenosine(34) in tRNA + H2O + H(+) = inosine(34) in tRNA + NH4(+)</text>
        <dbReference type="Rhea" id="RHEA:43168"/>
        <dbReference type="Rhea" id="RHEA-COMP:10373"/>
        <dbReference type="Rhea" id="RHEA-COMP:10374"/>
        <dbReference type="ChEBI" id="CHEBI:15377"/>
        <dbReference type="ChEBI" id="CHEBI:15378"/>
        <dbReference type="ChEBI" id="CHEBI:28938"/>
        <dbReference type="ChEBI" id="CHEBI:74411"/>
        <dbReference type="ChEBI" id="CHEBI:82852"/>
        <dbReference type="EC" id="3.5.4.33"/>
    </reaction>
</comment>
<dbReference type="GO" id="GO:0008270">
    <property type="term" value="F:zinc ion binding"/>
    <property type="evidence" value="ECO:0007669"/>
    <property type="project" value="UniProtKB-UniRule"/>
</dbReference>
<feature type="compositionally biased region" description="Gly residues" evidence="9">
    <location>
        <begin position="8"/>
        <end position="21"/>
    </location>
</feature>
<gene>
    <name evidence="8" type="primary">tadA</name>
    <name evidence="11" type="ORF">JD77_02035</name>
</gene>
<dbReference type="InterPro" id="IPR016192">
    <property type="entry name" value="APOBEC/CMP_deaminase_Zn-bd"/>
</dbReference>
<evidence type="ECO:0000256" key="3">
    <source>
        <dbReference type="ARBA" id="ARBA00022694"/>
    </source>
</evidence>
<keyword evidence="3 8" id="KW-0819">tRNA processing</keyword>
<organism evidence="11 12">
    <name type="scientific">Micromonospora olivasterospora</name>
    <dbReference type="NCBI Taxonomy" id="1880"/>
    <lineage>
        <taxon>Bacteria</taxon>
        <taxon>Bacillati</taxon>
        <taxon>Actinomycetota</taxon>
        <taxon>Actinomycetes</taxon>
        <taxon>Micromonosporales</taxon>
        <taxon>Micromonosporaceae</taxon>
        <taxon>Micromonospora</taxon>
    </lineage>
</organism>